<name>A0A4R1HZ32_PSEEN</name>
<dbReference type="EMBL" id="SMFZ01000001">
    <property type="protein sequence ID" value="TCK26821.1"/>
    <property type="molecule type" value="Genomic_DNA"/>
</dbReference>
<dbReference type="Proteomes" id="UP000295560">
    <property type="component" value="Unassembled WGS sequence"/>
</dbReference>
<comment type="caution">
    <text evidence="1">The sequence shown here is derived from an EMBL/GenBank/DDBJ whole genome shotgun (WGS) entry which is preliminary data.</text>
</comment>
<dbReference type="Gene3D" id="3.40.630.30">
    <property type="match status" value="1"/>
</dbReference>
<dbReference type="AlphaFoldDB" id="A0A4R1HZ32"/>
<evidence type="ECO:0008006" key="3">
    <source>
        <dbReference type="Google" id="ProtNLM"/>
    </source>
</evidence>
<accession>A0A4R1HZ32</accession>
<dbReference type="RefSeq" id="WP_132424630.1">
    <property type="nucleotide sequence ID" value="NZ_SMFZ01000001.1"/>
</dbReference>
<organism evidence="1 2">
    <name type="scientific">Pseudonocardia endophytica</name>
    <dbReference type="NCBI Taxonomy" id="401976"/>
    <lineage>
        <taxon>Bacteria</taxon>
        <taxon>Bacillati</taxon>
        <taxon>Actinomycetota</taxon>
        <taxon>Actinomycetes</taxon>
        <taxon>Pseudonocardiales</taxon>
        <taxon>Pseudonocardiaceae</taxon>
        <taxon>Pseudonocardia</taxon>
    </lineage>
</organism>
<dbReference type="OrthoDB" id="5149792at2"/>
<reference evidence="1 2" key="1">
    <citation type="submission" date="2019-03" db="EMBL/GenBank/DDBJ databases">
        <title>Sequencing the genomes of 1000 actinobacteria strains.</title>
        <authorList>
            <person name="Klenk H.-P."/>
        </authorList>
    </citation>
    <scope>NUCLEOTIDE SEQUENCE [LARGE SCALE GENOMIC DNA]</scope>
    <source>
        <strain evidence="1 2">DSM 44969</strain>
    </source>
</reference>
<evidence type="ECO:0000313" key="1">
    <source>
        <dbReference type="EMBL" id="TCK26821.1"/>
    </source>
</evidence>
<protein>
    <recommendedName>
        <fullName evidence="3">GNAT family N-acetyltransferase</fullName>
    </recommendedName>
</protein>
<keyword evidence="2" id="KW-1185">Reference proteome</keyword>
<dbReference type="InterPro" id="IPR016181">
    <property type="entry name" value="Acyl_CoA_acyltransferase"/>
</dbReference>
<dbReference type="SUPFAM" id="SSF55729">
    <property type="entry name" value="Acyl-CoA N-acyltransferases (Nat)"/>
    <property type="match status" value="1"/>
</dbReference>
<sequence length="218" mass="23138">MTAPARPDWHVLEPQAAGTPWPMLDAVRCFRGRLLYDDGLRPAFAGGTDGPCDDDPADLGAHHVVAVSGGEPCAALRVLPLDDGSAGFCDRLLGDGATARLLTRLDVPLEDAWEGSGWAVRPGPGRARTAAETLAAGVAVARELGRDTLVGASGTRYGQLHRVLSAGFRRAPGVDPVTVPELADDLQVVLGHVDTLRPEFRALVDRMTPRLSWPARRS</sequence>
<gene>
    <name evidence="1" type="ORF">EV378_2666</name>
</gene>
<evidence type="ECO:0000313" key="2">
    <source>
        <dbReference type="Proteomes" id="UP000295560"/>
    </source>
</evidence>
<proteinExistence type="predicted"/>